<comment type="caution">
    <text evidence="1">The sequence shown here is derived from an EMBL/GenBank/DDBJ whole genome shotgun (WGS) entry which is preliminary data.</text>
</comment>
<evidence type="ECO:0000313" key="1">
    <source>
        <dbReference type="EMBL" id="KJA09873.1"/>
    </source>
</evidence>
<keyword evidence="2" id="KW-1185">Reference proteome</keyword>
<name>A0A0D7K9P0_9BURK</name>
<reference evidence="1 2" key="1">
    <citation type="submission" date="2014-12" db="EMBL/GenBank/DDBJ databases">
        <title>Isolation of bacteria from lake water.</title>
        <authorList>
            <person name="Sheng K.-Y."/>
            <person name="Chin P.-S."/>
            <person name="Chan K.-G."/>
            <person name="Tan G.S."/>
        </authorList>
    </citation>
    <scope>NUCLEOTIDE SEQUENCE [LARGE SCALE GENOMIC DNA]</scope>
    <source>
        <strain evidence="1 2">KY4</strain>
    </source>
</reference>
<organism evidence="1 2">
    <name type="scientific">Acidovorax temperans</name>
    <dbReference type="NCBI Taxonomy" id="80878"/>
    <lineage>
        <taxon>Bacteria</taxon>
        <taxon>Pseudomonadati</taxon>
        <taxon>Pseudomonadota</taxon>
        <taxon>Betaproteobacteria</taxon>
        <taxon>Burkholderiales</taxon>
        <taxon>Comamonadaceae</taxon>
        <taxon>Acidovorax</taxon>
    </lineage>
</organism>
<dbReference type="AlphaFoldDB" id="A0A0D7K9P0"/>
<sequence>MHKSQSGKGAEAHWTAHGQNYWMALPRKKVPCKALGRMAEATRGAWALLQQGFKQVLGTIPRV</sequence>
<evidence type="ECO:0000313" key="2">
    <source>
        <dbReference type="Proteomes" id="UP000032566"/>
    </source>
</evidence>
<accession>A0A0D7K9P0</accession>
<proteinExistence type="predicted"/>
<protein>
    <submittedName>
        <fullName evidence="1">Uncharacterized protein</fullName>
    </submittedName>
</protein>
<dbReference type="Proteomes" id="UP000032566">
    <property type="component" value="Unassembled WGS sequence"/>
</dbReference>
<dbReference type="EMBL" id="JXYQ01000049">
    <property type="protein sequence ID" value="KJA09873.1"/>
    <property type="molecule type" value="Genomic_DNA"/>
</dbReference>
<gene>
    <name evidence="1" type="ORF">RP29_14230</name>
</gene>